<dbReference type="Gene3D" id="3.30.300.30">
    <property type="match status" value="1"/>
</dbReference>
<evidence type="ECO:0000259" key="1">
    <source>
        <dbReference type="Pfam" id="PF00501"/>
    </source>
</evidence>
<dbReference type="EMBL" id="JBHUKS010000026">
    <property type="protein sequence ID" value="MFD2472080.1"/>
    <property type="molecule type" value="Genomic_DNA"/>
</dbReference>
<evidence type="ECO:0000313" key="4">
    <source>
        <dbReference type="Proteomes" id="UP001597483"/>
    </source>
</evidence>
<dbReference type="SUPFAM" id="SSF56801">
    <property type="entry name" value="Acetyl-CoA synthetase-like"/>
    <property type="match status" value="1"/>
</dbReference>
<accession>A0ABW5HFJ0</accession>
<dbReference type="Pfam" id="PF13193">
    <property type="entry name" value="AMP-binding_C"/>
    <property type="match status" value="1"/>
</dbReference>
<gene>
    <name evidence="3" type="ORF">ACFSVL_32110</name>
</gene>
<feature type="domain" description="AMP-binding enzyme C-terminal" evidence="2">
    <location>
        <begin position="426"/>
        <end position="501"/>
    </location>
</feature>
<dbReference type="InterPro" id="IPR045851">
    <property type="entry name" value="AMP-bd_C_sf"/>
</dbReference>
<name>A0ABW5HFJ0_9PSEU</name>
<dbReference type="InterPro" id="IPR025110">
    <property type="entry name" value="AMP-bd_C"/>
</dbReference>
<sequence length="521" mass="56229">MSFELPGPTVSSLLQRTYDVHSGQTALVHADGTETSFGRLRDLAAGLAGGLAGLGLGRGDRVLIAARNCAEYVVVDHALFWGGFVRVAVSFRLHAREIAEIAEDCAARVVFADADRVTELDEALRAVGVEAKVVSTMSVGELAAHDPVPPAPAEREDLVWMPYTSGTTGRPKGVMHTHRSLLATIRNMMVELPPITDRDTMLQIAPLSHLAGWYGLVYTVRGARQLFAAEFDAREAVEAIGKYRVTAMPIVPTILAMLTDELEHGDHGDRAVSSMRTIIYGGSAIAPAKLARAIAAFGDVFVQSYGLTELPMPVSSLSQEDHRFDPAEPAPERLASAGRVTPYIEVRIVGADGNDVPPGESGEIWIRGDMMMTGYWRQPEETAAFLRPGSWASTGDIGRMSDGYLYIVDRKRDLIVSGGFNVFPSEVEKVIGALPGVAETAVVGVPDPRWGESVLAVVVREPGSDLTEEQVLAACRGSIAGYKKPRRVEFADALPKNSSGKLLRRELRAKYWAGQTRLVDG</sequence>
<evidence type="ECO:0000259" key="2">
    <source>
        <dbReference type="Pfam" id="PF13193"/>
    </source>
</evidence>
<dbReference type="InterPro" id="IPR042099">
    <property type="entry name" value="ANL_N_sf"/>
</dbReference>
<dbReference type="PANTHER" id="PTHR24096:SF267">
    <property type="entry name" value="MALONATE--COA LIGASE ACSF3, MITOCHONDRIAL"/>
    <property type="match status" value="1"/>
</dbReference>
<dbReference type="Proteomes" id="UP001597483">
    <property type="component" value="Unassembled WGS sequence"/>
</dbReference>
<keyword evidence="4" id="KW-1185">Reference proteome</keyword>
<dbReference type="PANTHER" id="PTHR24096">
    <property type="entry name" value="LONG-CHAIN-FATTY-ACID--COA LIGASE"/>
    <property type="match status" value="1"/>
</dbReference>
<evidence type="ECO:0000313" key="3">
    <source>
        <dbReference type="EMBL" id="MFD2472080.1"/>
    </source>
</evidence>
<proteinExistence type="predicted"/>
<dbReference type="Gene3D" id="3.40.50.12780">
    <property type="entry name" value="N-terminal domain of ligase-like"/>
    <property type="match status" value="1"/>
</dbReference>
<organism evidence="3 4">
    <name type="scientific">Amycolatopsis silviterrae</name>
    <dbReference type="NCBI Taxonomy" id="1656914"/>
    <lineage>
        <taxon>Bacteria</taxon>
        <taxon>Bacillati</taxon>
        <taxon>Actinomycetota</taxon>
        <taxon>Actinomycetes</taxon>
        <taxon>Pseudonocardiales</taxon>
        <taxon>Pseudonocardiaceae</taxon>
        <taxon>Amycolatopsis</taxon>
    </lineage>
</organism>
<reference evidence="4" key="1">
    <citation type="journal article" date="2019" name="Int. J. Syst. Evol. Microbiol.">
        <title>The Global Catalogue of Microorganisms (GCM) 10K type strain sequencing project: providing services to taxonomists for standard genome sequencing and annotation.</title>
        <authorList>
            <consortium name="The Broad Institute Genomics Platform"/>
            <consortium name="The Broad Institute Genome Sequencing Center for Infectious Disease"/>
            <person name="Wu L."/>
            <person name="Ma J."/>
        </authorList>
    </citation>
    <scope>NUCLEOTIDE SEQUENCE [LARGE SCALE GENOMIC DNA]</scope>
    <source>
        <strain evidence="4">CGMCC 4.7641</strain>
    </source>
</reference>
<dbReference type="Pfam" id="PF00501">
    <property type="entry name" value="AMP-binding"/>
    <property type="match status" value="1"/>
</dbReference>
<comment type="caution">
    <text evidence="3">The sequence shown here is derived from an EMBL/GenBank/DDBJ whole genome shotgun (WGS) entry which is preliminary data.</text>
</comment>
<dbReference type="PROSITE" id="PS00455">
    <property type="entry name" value="AMP_BINDING"/>
    <property type="match status" value="1"/>
</dbReference>
<feature type="domain" description="AMP-dependent synthetase/ligase" evidence="1">
    <location>
        <begin position="16"/>
        <end position="376"/>
    </location>
</feature>
<protein>
    <submittedName>
        <fullName evidence="3">Class I adenylate-forming enzyme family protein</fullName>
    </submittedName>
</protein>
<dbReference type="InterPro" id="IPR000873">
    <property type="entry name" value="AMP-dep_synth/lig_dom"/>
</dbReference>
<dbReference type="RefSeq" id="WP_378309455.1">
    <property type="nucleotide sequence ID" value="NZ_JBHUKS010000026.1"/>
</dbReference>
<dbReference type="InterPro" id="IPR020845">
    <property type="entry name" value="AMP-binding_CS"/>
</dbReference>